<sequence length="86" mass="9629">MTAVFLCNVVVTCCYAHTKYILSRAFALLIHRTTRKRVQHRPHTTRNTSVREPATGASKGRTCARAVVAVACHLLHQGRELHVHAQ</sequence>
<dbReference type="Proteomes" id="UP000488956">
    <property type="component" value="Unassembled WGS sequence"/>
</dbReference>
<organism evidence="2 3">
    <name type="scientific">Phytophthora fragariae</name>
    <dbReference type="NCBI Taxonomy" id="53985"/>
    <lineage>
        <taxon>Eukaryota</taxon>
        <taxon>Sar</taxon>
        <taxon>Stramenopiles</taxon>
        <taxon>Oomycota</taxon>
        <taxon>Peronosporomycetes</taxon>
        <taxon>Peronosporales</taxon>
        <taxon>Peronosporaceae</taxon>
        <taxon>Phytophthora</taxon>
    </lineage>
</organism>
<protein>
    <submittedName>
        <fullName evidence="2">Uncharacterized protein</fullName>
    </submittedName>
</protein>
<dbReference type="AlphaFoldDB" id="A0A6G0JDC6"/>
<evidence type="ECO:0000313" key="3">
    <source>
        <dbReference type="Proteomes" id="UP000488956"/>
    </source>
</evidence>
<feature type="region of interest" description="Disordered" evidence="1">
    <location>
        <begin position="37"/>
        <end position="57"/>
    </location>
</feature>
<dbReference type="EMBL" id="QXFX01011909">
    <property type="protein sequence ID" value="KAE9051632.1"/>
    <property type="molecule type" value="Genomic_DNA"/>
</dbReference>
<accession>A0A6G0JDC6</accession>
<evidence type="ECO:0000256" key="1">
    <source>
        <dbReference type="SAM" id="MobiDB-lite"/>
    </source>
</evidence>
<gene>
    <name evidence="2" type="ORF">PF010_g33138</name>
</gene>
<proteinExistence type="predicted"/>
<name>A0A6G0JDC6_9STRA</name>
<reference evidence="2 3" key="1">
    <citation type="submission" date="2018-09" db="EMBL/GenBank/DDBJ databases">
        <title>Genomic investigation of the strawberry pathogen Phytophthora fragariae indicates pathogenicity is determined by transcriptional variation in three key races.</title>
        <authorList>
            <person name="Adams T.M."/>
            <person name="Armitage A.D."/>
            <person name="Sobczyk M.K."/>
            <person name="Bates H.J."/>
            <person name="Dunwell J.M."/>
            <person name="Nellist C.F."/>
            <person name="Harrison R.J."/>
        </authorList>
    </citation>
    <scope>NUCLEOTIDE SEQUENCE [LARGE SCALE GENOMIC DNA]</scope>
    <source>
        <strain evidence="2 3">ONT-3</strain>
    </source>
</reference>
<evidence type="ECO:0000313" key="2">
    <source>
        <dbReference type="EMBL" id="KAE9051632.1"/>
    </source>
</evidence>
<comment type="caution">
    <text evidence="2">The sequence shown here is derived from an EMBL/GenBank/DDBJ whole genome shotgun (WGS) entry which is preliminary data.</text>
</comment>